<dbReference type="AlphaFoldDB" id="A0A318SVG6"/>
<reference evidence="2 3" key="1">
    <citation type="submission" date="2018-06" db="EMBL/GenBank/DDBJ databases">
        <title>Genomic Encyclopedia of Type Strains, Phase III (KMG-III): the genomes of soil and plant-associated and newly described type strains.</title>
        <authorList>
            <person name="Whitman W."/>
        </authorList>
    </citation>
    <scope>NUCLEOTIDE SEQUENCE [LARGE SCALE GENOMIC DNA]</scope>
    <source>
        <strain evidence="2 3">CECT 9025</strain>
    </source>
</reference>
<evidence type="ECO:0000313" key="3">
    <source>
        <dbReference type="Proteomes" id="UP000248311"/>
    </source>
</evidence>
<sequence length="124" mass="13633">MTTRETTAAAETATQEDRIDLGQLVLLGVFLGAERDTALVRLPGGRLQRVAAGDRLGRAHVVSVDERGLHMVDGGRTRSLTLPQIDASLEPLPRPHERPGRRFAEAVERGRIAPQEVQRPKRRG</sequence>
<dbReference type="Proteomes" id="UP000248311">
    <property type="component" value="Unassembled WGS sequence"/>
</dbReference>
<keyword evidence="3" id="KW-1185">Reference proteome</keyword>
<proteinExistence type="predicted"/>
<dbReference type="Gene3D" id="2.30.30.830">
    <property type="match status" value="1"/>
</dbReference>
<dbReference type="RefSeq" id="WP_110812855.1">
    <property type="nucleotide sequence ID" value="NZ_QJTE01000001.1"/>
</dbReference>
<evidence type="ECO:0000256" key="1">
    <source>
        <dbReference type="SAM" id="MobiDB-lite"/>
    </source>
</evidence>
<gene>
    <name evidence="2" type="ORF">DFP88_101513</name>
</gene>
<dbReference type="EMBL" id="QJTE01000001">
    <property type="protein sequence ID" value="PYE85840.1"/>
    <property type="molecule type" value="Genomic_DNA"/>
</dbReference>
<organism evidence="2 3">
    <name type="scientific">Pseudoroseicyclus aestuarii</name>
    <dbReference type="NCBI Taxonomy" id="1795041"/>
    <lineage>
        <taxon>Bacteria</taxon>
        <taxon>Pseudomonadati</taxon>
        <taxon>Pseudomonadota</taxon>
        <taxon>Alphaproteobacteria</taxon>
        <taxon>Rhodobacterales</taxon>
        <taxon>Paracoccaceae</taxon>
        <taxon>Pseudoroseicyclus</taxon>
    </lineage>
</organism>
<name>A0A318SVG6_9RHOB</name>
<feature type="compositionally biased region" description="Basic and acidic residues" evidence="1">
    <location>
        <begin position="93"/>
        <end position="111"/>
    </location>
</feature>
<accession>A0A318SVG6</accession>
<comment type="caution">
    <text evidence="2">The sequence shown here is derived from an EMBL/GenBank/DDBJ whole genome shotgun (WGS) entry which is preliminary data.</text>
</comment>
<dbReference type="OrthoDB" id="7868833at2"/>
<protein>
    <submittedName>
        <fullName evidence="2">Uncharacterized protein</fullName>
    </submittedName>
</protein>
<evidence type="ECO:0000313" key="2">
    <source>
        <dbReference type="EMBL" id="PYE85840.1"/>
    </source>
</evidence>
<feature type="region of interest" description="Disordered" evidence="1">
    <location>
        <begin position="89"/>
        <end position="124"/>
    </location>
</feature>